<proteinExistence type="inferred from homology"/>
<accession>X1QBK7</accession>
<gene>
    <name evidence="11" type="ORF">S06H3_38940</name>
</gene>
<dbReference type="GO" id="GO:0005886">
    <property type="term" value="C:plasma membrane"/>
    <property type="evidence" value="ECO:0007669"/>
    <property type="project" value="UniProtKB-SubCell"/>
</dbReference>
<keyword evidence="5" id="KW-0406">Ion transport</keyword>
<sequence>MPSIRLDIVTAERAVYSEEVDMVIAPGIEGQLGILPHHAPLMTALQAGELRVKKGGEEISMAISGGFLEVRPDRVVVLADAAERAEEIDVARAEMAKRRAQERLAEGRAPGTDEARAEVALLRSLARLKVATMVKRRRKSGV</sequence>
<dbReference type="CDD" id="cd12152">
    <property type="entry name" value="F1-ATPase_delta"/>
    <property type="match status" value="1"/>
</dbReference>
<reference evidence="11" key="1">
    <citation type="journal article" date="2014" name="Front. Microbiol.">
        <title>High frequency of phylogenetically diverse reductive dehalogenase-homologous genes in deep subseafloor sedimentary metagenomes.</title>
        <authorList>
            <person name="Kawai M."/>
            <person name="Futagami T."/>
            <person name="Toyoda A."/>
            <person name="Takaki Y."/>
            <person name="Nishi S."/>
            <person name="Hori S."/>
            <person name="Arai W."/>
            <person name="Tsubouchi T."/>
            <person name="Morono Y."/>
            <person name="Uchiyama I."/>
            <person name="Ito T."/>
            <person name="Fujiyama A."/>
            <person name="Inagaki F."/>
            <person name="Takami H."/>
        </authorList>
    </citation>
    <scope>NUCLEOTIDE SEQUENCE</scope>
    <source>
        <strain evidence="11">Expedition CK06-06</strain>
    </source>
</reference>
<organism evidence="11">
    <name type="scientific">marine sediment metagenome</name>
    <dbReference type="NCBI Taxonomy" id="412755"/>
    <lineage>
        <taxon>unclassified sequences</taxon>
        <taxon>metagenomes</taxon>
        <taxon>ecological metagenomes</taxon>
    </lineage>
</organism>
<feature type="domain" description="ATP synthase epsilon subunit C-terminal" evidence="9">
    <location>
        <begin position="86"/>
        <end position="131"/>
    </location>
</feature>
<comment type="caution">
    <text evidence="11">The sequence shown here is derived from an EMBL/GenBank/DDBJ whole genome shotgun (WGS) entry which is preliminary data.</text>
</comment>
<name>X1QBK7_9ZZZZ</name>
<evidence type="ECO:0000256" key="4">
    <source>
        <dbReference type="ARBA" id="ARBA00022475"/>
    </source>
</evidence>
<dbReference type="NCBIfam" id="TIGR01216">
    <property type="entry name" value="ATP_synt_epsi"/>
    <property type="match status" value="1"/>
</dbReference>
<feature type="domain" description="ATP synthase F1 complex delta/epsilon subunit N-terminal" evidence="10">
    <location>
        <begin position="5"/>
        <end position="82"/>
    </location>
</feature>
<comment type="subcellular location">
    <subcellularLocation>
        <location evidence="1">Cell membrane</location>
        <topology evidence="1">Peripheral membrane protein</topology>
    </subcellularLocation>
</comment>
<dbReference type="GO" id="GO:0046933">
    <property type="term" value="F:proton-transporting ATP synthase activity, rotational mechanism"/>
    <property type="evidence" value="ECO:0007669"/>
    <property type="project" value="InterPro"/>
</dbReference>
<evidence type="ECO:0008006" key="12">
    <source>
        <dbReference type="Google" id="ProtNLM"/>
    </source>
</evidence>
<evidence type="ECO:0000256" key="3">
    <source>
        <dbReference type="ARBA" id="ARBA00022448"/>
    </source>
</evidence>
<dbReference type="Gene3D" id="2.60.15.10">
    <property type="entry name" value="F0F1 ATP synthase delta/epsilon subunit, N-terminal"/>
    <property type="match status" value="1"/>
</dbReference>
<dbReference type="Pfam" id="PF02823">
    <property type="entry name" value="ATP-synt_DE_N"/>
    <property type="match status" value="1"/>
</dbReference>
<dbReference type="InterPro" id="IPR020547">
    <property type="entry name" value="ATP_synth_F1_esu_C"/>
</dbReference>
<evidence type="ECO:0000256" key="5">
    <source>
        <dbReference type="ARBA" id="ARBA00023065"/>
    </source>
</evidence>
<dbReference type="InterPro" id="IPR001469">
    <property type="entry name" value="ATP_synth_F1_dsu/esu"/>
</dbReference>
<dbReference type="InterPro" id="IPR036794">
    <property type="entry name" value="ATP_F1_dsu/esu_C_sf"/>
</dbReference>
<evidence type="ECO:0000256" key="8">
    <source>
        <dbReference type="ARBA" id="ARBA00023310"/>
    </source>
</evidence>
<protein>
    <recommendedName>
        <fullName evidence="12">ATP synthase F1 complex delta/epsilon subunit N-terminal domain-containing protein</fullName>
    </recommendedName>
</protein>
<dbReference type="NCBIfam" id="NF001846">
    <property type="entry name" value="PRK00571.1-3"/>
    <property type="match status" value="1"/>
</dbReference>
<dbReference type="PANTHER" id="PTHR13822">
    <property type="entry name" value="ATP SYNTHASE DELTA/EPSILON CHAIN"/>
    <property type="match status" value="1"/>
</dbReference>
<dbReference type="Gene3D" id="1.20.5.440">
    <property type="entry name" value="ATP synthase delta/epsilon subunit, C-terminal domain"/>
    <property type="match status" value="1"/>
</dbReference>
<keyword evidence="4" id="KW-1003">Cell membrane</keyword>
<evidence type="ECO:0000256" key="7">
    <source>
        <dbReference type="ARBA" id="ARBA00023196"/>
    </source>
</evidence>
<dbReference type="InterPro" id="IPR036771">
    <property type="entry name" value="ATPsynth_dsu/esu_N"/>
</dbReference>
<keyword evidence="3" id="KW-0813">Transport</keyword>
<dbReference type="HAMAP" id="MF_00530">
    <property type="entry name" value="ATP_synth_epsil_bac"/>
    <property type="match status" value="1"/>
</dbReference>
<dbReference type="InterPro" id="IPR020546">
    <property type="entry name" value="ATP_synth_F1_dsu/esu_N"/>
</dbReference>
<keyword evidence="6" id="KW-0472">Membrane</keyword>
<dbReference type="GO" id="GO:0045259">
    <property type="term" value="C:proton-transporting ATP synthase complex"/>
    <property type="evidence" value="ECO:0007669"/>
    <property type="project" value="UniProtKB-KW"/>
</dbReference>
<keyword evidence="8" id="KW-0066">ATP synthesis</keyword>
<dbReference type="PANTHER" id="PTHR13822:SF10">
    <property type="entry name" value="ATP SYNTHASE EPSILON CHAIN, CHLOROPLASTIC"/>
    <property type="match status" value="1"/>
</dbReference>
<evidence type="ECO:0000313" key="11">
    <source>
        <dbReference type="EMBL" id="GAI40654.1"/>
    </source>
</evidence>
<dbReference type="FunFam" id="2.60.15.10:FF:000001">
    <property type="entry name" value="ATP synthase epsilon chain"/>
    <property type="match status" value="1"/>
</dbReference>
<dbReference type="NCBIfam" id="NF001847">
    <property type="entry name" value="PRK00571.1-4"/>
    <property type="match status" value="1"/>
</dbReference>
<dbReference type="NCBIfam" id="NF009977">
    <property type="entry name" value="PRK13442.1"/>
    <property type="match status" value="1"/>
</dbReference>
<evidence type="ECO:0000259" key="10">
    <source>
        <dbReference type="Pfam" id="PF02823"/>
    </source>
</evidence>
<dbReference type="NCBIfam" id="NF009980">
    <property type="entry name" value="PRK13446.1"/>
    <property type="match status" value="1"/>
</dbReference>
<evidence type="ECO:0000259" key="9">
    <source>
        <dbReference type="Pfam" id="PF00401"/>
    </source>
</evidence>
<comment type="similarity">
    <text evidence="2">Belongs to the ATPase epsilon chain family.</text>
</comment>
<dbReference type="AlphaFoldDB" id="X1QBK7"/>
<evidence type="ECO:0000256" key="1">
    <source>
        <dbReference type="ARBA" id="ARBA00004202"/>
    </source>
</evidence>
<dbReference type="SUPFAM" id="SSF51344">
    <property type="entry name" value="Epsilon subunit of F1F0-ATP synthase N-terminal domain"/>
    <property type="match status" value="1"/>
</dbReference>
<dbReference type="Pfam" id="PF00401">
    <property type="entry name" value="ATP-synt_DE"/>
    <property type="match status" value="1"/>
</dbReference>
<dbReference type="SUPFAM" id="SSF46604">
    <property type="entry name" value="Epsilon subunit of F1F0-ATP synthase C-terminal domain"/>
    <property type="match status" value="1"/>
</dbReference>
<evidence type="ECO:0000256" key="2">
    <source>
        <dbReference type="ARBA" id="ARBA00005712"/>
    </source>
</evidence>
<evidence type="ECO:0000256" key="6">
    <source>
        <dbReference type="ARBA" id="ARBA00023136"/>
    </source>
</evidence>
<dbReference type="EMBL" id="BARV01023779">
    <property type="protein sequence ID" value="GAI40654.1"/>
    <property type="molecule type" value="Genomic_DNA"/>
</dbReference>
<keyword evidence="7" id="KW-0139">CF(1)</keyword>